<gene>
    <name evidence="1" type="ORF">DPEC_G00262690</name>
</gene>
<dbReference type="Proteomes" id="UP001157502">
    <property type="component" value="Chromosome 23"/>
</dbReference>
<evidence type="ECO:0000313" key="2">
    <source>
        <dbReference type="Proteomes" id="UP001157502"/>
    </source>
</evidence>
<organism evidence="1 2">
    <name type="scientific">Dallia pectoralis</name>
    <name type="common">Alaska blackfish</name>
    <dbReference type="NCBI Taxonomy" id="75939"/>
    <lineage>
        <taxon>Eukaryota</taxon>
        <taxon>Metazoa</taxon>
        <taxon>Chordata</taxon>
        <taxon>Craniata</taxon>
        <taxon>Vertebrata</taxon>
        <taxon>Euteleostomi</taxon>
        <taxon>Actinopterygii</taxon>
        <taxon>Neopterygii</taxon>
        <taxon>Teleostei</taxon>
        <taxon>Protacanthopterygii</taxon>
        <taxon>Esociformes</taxon>
        <taxon>Umbridae</taxon>
        <taxon>Dallia</taxon>
    </lineage>
</organism>
<reference evidence="1" key="1">
    <citation type="submission" date="2021-05" db="EMBL/GenBank/DDBJ databases">
        <authorList>
            <person name="Pan Q."/>
            <person name="Jouanno E."/>
            <person name="Zahm M."/>
            <person name="Klopp C."/>
            <person name="Cabau C."/>
            <person name="Louis A."/>
            <person name="Berthelot C."/>
            <person name="Parey E."/>
            <person name="Roest Crollius H."/>
            <person name="Montfort J."/>
            <person name="Robinson-Rechavi M."/>
            <person name="Bouchez O."/>
            <person name="Lampietro C."/>
            <person name="Lopez Roques C."/>
            <person name="Donnadieu C."/>
            <person name="Postlethwait J."/>
            <person name="Bobe J."/>
            <person name="Dillon D."/>
            <person name="Chandos A."/>
            <person name="von Hippel F."/>
            <person name="Guiguen Y."/>
        </authorList>
    </citation>
    <scope>NUCLEOTIDE SEQUENCE</scope>
    <source>
        <strain evidence="1">YG-Jan2019</strain>
    </source>
</reference>
<keyword evidence="2" id="KW-1185">Reference proteome</keyword>
<accession>A0ACC2FS59</accession>
<name>A0ACC2FS59_DALPE</name>
<sequence length="287" mass="31825">MDARTPGELNGGDPLAVSRPISILINSVSLNEDCIPAERTAQAKMQSVFQQVRKQVTSQGGAGSSRNSILELVQMVKRRELEMMTVMNVPKDTEKVDAETLGSECTGEKNARKEDLLAVFQREMEASKDALRDEFKEQIAQLRIEMQEYTNKALKGLESKAKNRKTSSKSLQRIYHVEQSDTRGFEKNKKSPVTPFLGPGKTRVLTRTMTTLNPKTCPPIVLGPRSKSETLSTSRDSSGLLKDPDFLPSRTSKYLQPCGPLPPTCPPHYNQKKTSRTKAQTGNANNS</sequence>
<comment type="caution">
    <text evidence="1">The sequence shown here is derived from an EMBL/GenBank/DDBJ whole genome shotgun (WGS) entry which is preliminary data.</text>
</comment>
<proteinExistence type="predicted"/>
<dbReference type="EMBL" id="CM055750">
    <property type="protein sequence ID" value="KAJ7994127.1"/>
    <property type="molecule type" value="Genomic_DNA"/>
</dbReference>
<evidence type="ECO:0000313" key="1">
    <source>
        <dbReference type="EMBL" id="KAJ7994127.1"/>
    </source>
</evidence>
<protein>
    <submittedName>
        <fullName evidence="1">Uncharacterized protein</fullName>
    </submittedName>
</protein>